<organism evidence="1 2">
    <name type="scientific">Sphingobium algorifonticola</name>
    <dbReference type="NCBI Taxonomy" id="2008318"/>
    <lineage>
        <taxon>Bacteria</taxon>
        <taxon>Pseudomonadati</taxon>
        <taxon>Pseudomonadota</taxon>
        <taxon>Alphaproteobacteria</taxon>
        <taxon>Sphingomonadales</taxon>
        <taxon>Sphingomonadaceae</taxon>
        <taxon>Sphingobium</taxon>
    </lineage>
</organism>
<evidence type="ECO:0000313" key="2">
    <source>
        <dbReference type="Proteomes" id="UP000282977"/>
    </source>
</evidence>
<dbReference type="RefSeq" id="WP_127689440.1">
    <property type="nucleotide sequence ID" value="NZ_RZUL01000001.1"/>
</dbReference>
<dbReference type="AlphaFoldDB" id="A0A437JDB9"/>
<sequence>MRIDAMESKKAVPDAQTLALLALAWLMADGPRAERFLALTGLSPAMLRTAIGNPAVLAAVLDHLASHEPDLLACADAIACTPAALVDARARLTA</sequence>
<gene>
    <name evidence="1" type="ORF">ENE74_04800</name>
</gene>
<name>A0A437JDB9_9SPHN</name>
<dbReference type="OrthoDB" id="7356934at2"/>
<comment type="caution">
    <text evidence="1">The sequence shown here is derived from an EMBL/GenBank/DDBJ whole genome shotgun (WGS) entry which is preliminary data.</text>
</comment>
<reference evidence="1 2" key="1">
    <citation type="submission" date="2019-01" db="EMBL/GenBank/DDBJ databases">
        <authorList>
            <person name="Chen W.-M."/>
        </authorList>
    </citation>
    <scope>NUCLEOTIDE SEQUENCE [LARGE SCALE GENOMIC DNA]</scope>
    <source>
        <strain evidence="1 2">TLA-22</strain>
    </source>
</reference>
<dbReference type="InterPro" id="IPR021955">
    <property type="entry name" value="DUF3572"/>
</dbReference>
<protein>
    <submittedName>
        <fullName evidence="1">DUF3572 family protein</fullName>
    </submittedName>
</protein>
<proteinExistence type="predicted"/>
<dbReference type="Proteomes" id="UP000282977">
    <property type="component" value="Unassembled WGS sequence"/>
</dbReference>
<dbReference type="EMBL" id="RZUL01000001">
    <property type="protein sequence ID" value="RVT43905.1"/>
    <property type="molecule type" value="Genomic_DNA"/>
</dbReference>
<keyword evidence="2" id="KW-1185">Reference proteome</keyword>
<accession>A0A437JDB9</accession>
<dbReference type="Pfam" id="PF12096">
    <property type="entry name" value="DUF3572"/>
    <property type="match status" value="1"/>
</dbReference>
<evidence type="ECO:0000313" key="1">
    <source>
        <dbReference type="EMBL" id="RVT43905.1"/>
    </source>
</evidence>